<evidence type="ECO:0000313" key="2">
    <source>
        <dbReference type="Proteomes" id="UP000242450"/>
    </source>
</evidence>
<comment type="caution">
    <text evidence="1">The sequence shown here is derived from an EMBL/GenBank/DDBJ whole genome shotgun (WGS) entry which is preliminary data.</text>
</comment>
<evidence type="ECO:0000313" key="1">
    <source>
        <dbReference type="EMBL" id="OWK07552.1"/>
    </source>
</evidence>
<dbReference type="Proteomes" id="UP000242450">
    <property type="component" value="Chromosome 15"/>
</dbReference>
<organism evidence="1 2">
    <name type="scientific">Cervus elaphus hippelaphus</name>
    <name type="common">European red deer</name>
    <dbReference type="NCBI Taxonomy" id="46360"/>
    <lineage>
        <taxon>Eukaryota</taxon>
        <taxon>Metazoa</taxon>
        <taxon>Chordata</taxon>
        <taxon>Craniata</taxon>
        <taxon>Vertebrata</taxon>
        <taxon>Euteleostomi</taxon>
        <taxon>Mammalia</taxon>
        <taxon>Eutheria</taxon>
        <taxon>Laurasiatheria</taxon>
        <taxon>Artiodactyla</taxon>
        <taxon>Ruminantia</taxon>
        <taxon>Pecora</taxon>
        <taxon>Cervidae</taxon>
        <taxon>Cervinae</taxon>
        <taxon>Cervus</taxon>
    </lineage>
</organism>
<proteinExistence type="predicted"/>
<gene>
    <name evidence="1" type="ORF">Celaphus_00008181</name>
</gene>
<reference evidence="1 2" key="1">
    <citation type="journal article" date="2018" name="Mol. Genet. Genomics">
        <title>The red deer Cervus elaphus genome CerEla1.0: sequencing, annotating, genes, and chromosomes.</title>
        <authorList>
            <person name="Bana N.A."/>
            <person name="Nyiri A."/>
            <person name="Nagy J."/>
            <person name="Frank K."/>
            <person name="Nagy T."/>
            <person name="Steger V."/>
            <person name="Schiller M."/>
            <person name="Lakatos P."/>
            <person name="Sugar L."/>
            <person name="Horn P."/>
            <person name="Barta E."/>
            <person name="Orosz L."/>
        </authorList>
    </citation>
    <scope>NUCLEOTIDE SEQUENCE [LARGE SCALE GENOMIC DNA]</scope>
    <source>
        <strain evidence="1">Hungarian</strain>
    </source>
</reference>
<keyword evidence="2" id="KW-1185">Reference proteome</keyword>
<dbReference type="OrthoDB" id="10282927at2759"/>
<name>A0A212CNS1_CEREH</name>
<protein>
    <submittedName>
        <fullName evidence="1">Uncharacterized protein</fullName>
    </submittedName>
</protein>
<accession>A0A212CNS1</accession>
<sequence length="167" mass="17595">MCSLMPDGFLFVISTFSFFLPAERWYFSWATHLSAHDDGLTPGHWHPAISVSSACTASGGAGQPPGNHVHHLFAVPGSHSCFGGSILCFCTALTQGNAAPLHSRKEKGSRSYPHSLPGLKEPLSLVGKVPEAALGGLVGSVEPHDGCPALSPLLLFLSYSVMMVIVL</sequence>
<dbReference type="AlphaFoldDB" id="A0A212CNS1"/>
<dbReference type="EMBL" id="MKHE01000015">
    <property type="protein sequence ID" value="OWK07552.1"/>
    <property type="molecule type" value="Genomic_DNA"/>
</dbReference>